<sequence length="168" mass="17487">MTARALVADGALSAVAGIIATRAMDPVTTKIYEAQSDDAKQQEQKVSYGVAYNVAARKIAGVLGVQVSDETVSKAGTAMHYALGIAAAPAYMLLRRATRLSPWGAGLATAIGLYAVLDEALNPLLGFTPPPQAYPPVAHLRGLAGHLVLGLVVAATVETGWALLRRRP</sequence>
<feature type="transmembrane region" description="Helical" evidence="1">
    <location>
        <begin position="100"/>
        <end position="117"/>
    </location>
</feature>
<keyword evidence="3" id="KW-1185">Reference proteome</keyword>
<evidence type="ECO:0000313" key="3">
    <source>
        <dbReference type="Proteomes" id="UP000248749"/>
    </source>
</evidence>
<evidence type="ECO:0000256" key="1">
    <source>
        <dbReference type="SAM" id="Phobius"/>
    </source>
</evidence>
<keyword evidence="1" id="KW-0472">Membrane</keyword>
<accession>A0A2W2CT99</accession>
<keyword evidence="1" id="KW-1133">Transmembrane helix</keyword>
<dbReference type="AlphaFoldDB" id="A0A2W2CT99"/>
<protein>
    <submittedName>
        <fullName evidence="2">DUF1440 domain-containing protein</fullName>
    </submittedName>
</protein>
<reference evidence="2 3" key="1">
    <citation type="submission" date="2018-01" db="EMBL/GenBank/DDBJ databases">
        <title>Draft genome sequence of Salinispora sp. 13K206.</title>
        <authorList>
            <person name="Sahin N."/>
            <person name="Saygin H."/>
            <person name="Ay H."/>
        </authorList>
    </citation>
    <scope>NUCLEOTIDE SEQUENCE [LARGE SCALE GENOMIC DNA]</scope>
    <source>
        <strain evidence="2 3">13K206</strain>
    </source>
</reference>
<dbReference type="OrthoDB" id="4774491at2"/>
<evidence type="ECO:0000313" key="2">
    <source>
        <dbReference type="EMBL" id="PZF88376.1"/>
    </source>
</evidence>
<organism evidence="2 3">
    <name type="scientific">Micromonospora deserti</name>
    <dbReference type="NCBI Taxonomy" id="2070366"/>
    <lineage>
        <taxon>Bacteria</taxon>
        <taxon>Bacillati</taxon>
        <taxon>Actinomycetota</taxon>
        <taxon>Actinomycetes</taxon>
        <taxon>Micromonosporales</taxon>
        <taxon>Micromonosporaceae</taxon>
        <taxon>Micromonospora</taxon>
    </lineage>
</organism>
<name>A0A2W2CT99_9ACTN</name>
<comment type="caution">
    <text evidence="2">The sequence shown here is derived from an EMBL/GenBank/DDBJ whole genome shotgun (WGS) entry which is preliminary data.</text>
</comment>
<dbReference type="RefSeq" id="WP_111136925.1">
    <property type="nucleotide sequence ID" value="NZ_POUB01000274.1"/>
</dbReference>
<dbReference type="Proteomes" id="UP000248749">
    <property type="component" value="Unassembled WGS sequence"/>
</dbReference>
<proteinExistence type="predicted"/>
<gene>
    <name evidence="2" type="ORF">C1I99_26470</name>
</gene>
<keyword evidence="1" id="KW-0812">Transmembrane</keyword>
<dbReference type="EMBL" id="POUB01000274">
    <property type="protein sequence ID" value="PZF88376.1"/>
    <property type="molecule type" value="Genomic_DNA"/>
</dbReference>
<feature type="transmembrane region" description="Helical" evidence="1">
    <location>
        <begin position="143"/>
        <end position="164"/>
    </location>
</feature>